<name>A0AA88IKW7_CHASR</name>
<organism evidence="1 2">
    <name type="scientific">Channa striata</name>
    <name type="common">Snakehead murrel</name>
    <name type="synonym">Ophicephalus striatus</name>
    <dbReference type="NCBI Taxonomy" id="64152"/>
    <lineage>
        <taxon>Eukaryota</taxon>
        <taxon>Metazoa</taxon>
        <taxon>Chordata</taxon>
        <taxon>Craniata</taxon>
        <taxon>Vertebrata</taxon>
        <taxon>Euteleostomi</taxon>
        <taxon>Actinopterygii</taxon>
        <taxon>Neopterygii</taxon>
        <taxon>Teleostei</taxon>
        <taxon>Neoteleostei</taxon>
        <taxon>Acanthomorphata</taxon>
        <taxon>Anabantaria</taxon>
        <taxon>Anabantiformes</taxon>
        <taxon>Channoidei</taxon>
        <taxon>Channidae</taxon>
        <taxon>Channa</taxon>
    </lineage>
</organism>
<dbReference type="Proteomes" id="UP001187415">
    <property type="component" value="Unassembled WGS sequence"/>
</dbReference>
<reference evidence="1" key="1">
    <citation type="submission" date="2023-07" db="EMBL/GenBank/DDBJ databases">
        <title>Chromosome-level Genome Assembly of Striped Snakehead (Channa striata).</title>
        <authorList>
            <person name="Liu H."/>
        </authorList>
    </citation>
    <scope>NUCLEOTIDE SEQUENCE</scope>
    <source>
        <strain evidence="1">Gz</strain>
        <tissue evidence="1">Muscle</tissue>
    </source>
</reference>
<evidence type="ECO:0000313" key="2">
    <source>
        <dbReference type="Proteomes" id="UP001187415"/>
    </source>
</evidence>
<comment type="caution">
    <text evidence="1">The sequence shown here is derived from an EMBL/GenBank/DDBJ whole genome shotgun (WGS) entry which is preliminary data.</text>
</comment>
<protein>
    <recommendedName>
        <fullName evidence="3">Protein kinase domain-containing protein</fullName>
    </recommendedName>
</protein>
<evidence type="ECO:0000313" key="1">
    <source>
        <dbReference type="EMBL" id="KAK2814269.1"/>
    </source>
</evidence>
<gene>
    <name evidence="1" type="ORF">Q5P01_000654</name>
</gene>
<proteinExistence type="predicted"/>
<dbReference type="InterPro" id="IPR011009">
    <property type="entry name" value="Kinase-like_dom_sf"/>
</dbReference>
<dbReference type="AlphaFoldDB" id="A0AA88IKW7"/>
<keyword evidence="2" id="KW-1185">Reference proteome</keyword>
<dbReference type="EMBL" id="JAUPFM010000070">
    <property type="protein sequence ID" value="KAK2814269.1"/>
    <property type="molecule type" value="Genomic_DNA"/>
</dbReference>
<dbReference type="SUPFAM" id="SSF56112">
    <property type="entry name" value="Protein kinase-like (PK-like)"/>
    <property type="match status" value="1"/>
</dbReference>
<sequence length="77" mass="8898">MYLFLEYCSGGALFDRIDHLKLADFGLATRFRFKGQERLLSRLCGTCFQSFSVEKSIKLSLQMSGLWKGDRCHAGWR</sequence>
<accession>A0AA88IKW7</accession>
<evidence type="ECO:0008006" key="3">
    <source>
        <dbReference type="Google" id="ProtNLM"/>
    </source>
</evidence>